<dbReference type="GO" id="GO:0005829">
    <property type="term" value="C:cytosol"/>
    <property type="evidence" value="ECO:0007669"/>
    <property type="project" value="TreeGrafter"/>
</dbReference>
<dbReference type="GO" id="GO:0008713">
    <property type="term" value="F:ADP-heptose-lipopolysaccharide heptosyltransferase activity"/>
    <property type="evidence" value="ECO:0007669"/>
    <property type="project" value="TreeGrafter"/>
</dbReference>
<dbReference type="AlphaFoldDB" id="A0A222NZX3"/>
<dbReference type="GO" id="GO:0009244">
    <property type="term" value="P:lipopolysaccharide core region biosynthetic process"/>
    <property type="evidence" value="ECO:0007669"/>
    <property type="project" value="TreeGrafter"/>
</dbReference>
<evidence type="ECO:0000313" key="4">
    <source>
        <dbReference type="Proteomes" id="UP000201728"/>
    </source>
</evidence>
<name>A0A222NZX3_9GAMM</name>
<dbReference type="EC" id="2.-.-.-" evidence="3"/>
<keyword evidence="1" id="KW-0328">Glycosyltransferase</keyword>
<protein>
    <submittedName>
        <fullName evidence="3">Lipopolysaccharide core heptosyltransferase RfaQ</fullName>
        <ecNumber evidence="3">2.-.-.-</ecNumber>
    </submittedName>
</protein>
<gene>
    <name evidence="3" type="primary">rfaQ</name>
    <name evidence="3" type="ORF">clem_02620</name>
</gene>
<keyword evidence="4" id="KW-1185">Reference proteome</keyword>
<evidence type="ECO:0000313" key="3">
    <source>
        <dbReference type="EMBL" id="ASQ45085.1"/>
    </source>
</evidence>
<accession>A0A222NZX3</accession>
<dbReference type="InterPro" id="IPR051199">
    <property type="entry name" value="LPS_LOS_Heptosyltrfase"/>
</dbReference>
<dbReference type="KEGG" id="lcd:clem_02620"/>
<reference evidence="4" key="1">
    <citation type="submission" date="2016-07" db="EMBL/GenBank/DDBJ databases">
        <authorList>
            <person name="Florea S."/>
            <person name="Webb J.S."/>
            <person name="Jaromczyk J."/>
            <person name="Schardl C.L."/>
        </authorList>
    </citation>
    <scope>NUCLEOTIDE SEQUENCE [LARGE SCALE GENOMIC DNA]</scope>
    <source>
        <strain evidence="4">CDC-D5610</strain>
    </source>
</reference>
<dbReference type="Gene3D" id="3.40.50.2000">
    <property type="entry name" value="Glycogen Phosphorylase B"/>
    <property type="match status" value="2"/>
</dbReference>
<proteinExistence type="predicted"/>
<evidence type="ECO:0000256" key="1">
    <source>
        <dbReference type="ARBA" id="ARBA00022676"/>
    </source>
</evidence>
<dbReference type="OrthoDB" id="9781892at2"/>
<evidence type="ECO:0000256" key="2">
    <source>
        <dbReference type="ARBA" id="ARBA00022679"/>
    </source>
</evidence>
<dbReference type="PANTHER" id="PTHR30160">
    <property type="entry name" value="TETRAACYLDISACCHARIDE 4'-KINASE-RELATED"/>
    <property type="match status" value="1"/>
</dbReference>
<dbReference type="InterPro" id="IPR002201">
    <property type="entry name" value="Glyco_trans_9"/>
</dbReference>
<keyword evidence="2 3" id="KW-0808">Transferase</keyword>
<sequence length="351" mass="39041">MINSICVVRLSALGDVLMLVPLIRTLQTHFPKAAITWIISRPAYDLVEGMDGVEFIVINKPDSLKDYWQFKKQLKGRSFDVLLAAQASFRANLLYPLIRASRKIGYDLYRAKDGHKWFIHEAISAANGHTLEGFLQFATALGVTQHELRWNLPITQEDFTWAREHLPSNGPVLLVNPAASKRERSWPVERYIAVIKEAQQRWQAQVVLTGGPGNLDRELADEILKKVQCVDLVGNTRPKQLLALISEADVLLCPDTGPSHMAAAVGTPVIALHAVTNSQVSGPYTFRHLAVDCYPEAVKNILKKGNAEDAWGEKVHGIEAMKLIQIEAVLAKLEQVILPLVPNPIDNFANN</sequence>
<dbReference type="RefSeq" id="WP_094090183.1">
    <property type="nucleotide sequence ID" value="NZ_CP016397.1"/>
</dbReference>
<dbReference type="SUPFAM" id="SSF53756">
    <property type="entry name" value="UDP-Glycosyltransferase/glycogen phosphorylase"/>
    <property type="match status" value="1"/>
</dbReference>
<dbReference type="Proteomes" id="UP000201728">
    <property type="component" value="Chromosome"/>
</dbReference>
<organism evidence="3 4">
    <name type="scientific">Legionella clemsonensis</name>
    <dbReference type="NCBI Taxonomy" id="1867846"/>
    <lineage>
        <taxon>Bacteria</taxon>
        <taxon>Pseudomonadati</taxon>
        <taxon>Pseudomonadota</taxon>
        <taxon>Gammaproteobacteria</taxon>
        <taxon>Legionellales</taxon>
        <taxon>Legionellaceae</taxon>
        <taxon>Legionella</taxon>
    </lineage>
</organism>
<dbReference type="PANTHER" id="PTHR30160:SF21">
    <property type="entry name" value="LIPOPOLYSACCHARIDE CORE HEPTOSYLTRANSFERASE OPSX"/>
    <property type="match status" value="1"/>
</dbReference>
<dbReference type="EMBL" id="CP016397">
    <property type="protein sequence ID" value="ASQ45085.1"/>
    <property type="molecule type" value="Genomic_DNA"/>
</dbReference>
<dbReference type="CDD" id="cd03789">
    <property type="entry name" value="GT9_LPS_heptosyltransferase"/>
    <property type="match status" value="1"/>
</dbReference>
<dbReference type="Pfam" id="PF01075">
    <property type="entry name" value="Glyco_transf_9"/>
    <property type="match status" value="1"/>
</dbReference>